<dbReference type="GO" id="GO:0006313">
    <property type="term" value="P:DNA transposition"/>
    <property type="evidence" value="ECO:0007669"/>
    <property type="project" value="InterPro"/>
</dbReference>
<evidence type="ECO:0000256" key="3">
    <source>
        <dbReference type="ARBA" id="ARBA00022578"/>
    </source>
</evidence>
<comment type="similarity">
    <text evidence="2">Belongs to the transposase mutator family.</text>
</comment>
<keyword evidence="4" id="KW-0238">DNA-binding</keyword>
<dbReference type="KEGG" id="mmau:NCTC10168_00143"/>
<dbReference type="GO" id="GO:0004803">
    <property type="term" value="F:transposase activity"/>
    <property type="evidence" value="ECO:0007669"/>
    <property type="project" value="InterPro"/>
</dbReference>
<evidence type="ECO:0000256" key="2">
    <source>
        <dbReference type="ARBA" id="ARBA00010961"/>
    </source>
</evidence>
<keyword evidence="7" id="KW-1185">Reference proteome</keyword>
<dbReference type="Proteomes" id="UP000290243">
    <property type="component" value="Chromosome"/>
</dbReference>
<evidence type="ECO:0000256" key="4">
    <source>
        <dbReference type="ARBA" id="ARBA00023125"/>
    </source>
</evidence>
<gene>
    <name evidence="6" type="ORF">NCTC10168_00143</name>
</gene>
<accession>A0A449B3Q8</accession>
<dbReference type="InterPro" id="IPR001207">
    <property type="entry name" value="Transposase_mutator"/>
</dbReference>
<reference evidence="6 7" key="1">
    <citation type="submission" date="2019-01" db="EMBL/GenBank/DDBJ databases">
        <authorList>
            <consortium name="Pathogen Informatics"/>
        </authorList>
    </citation>
    <scope>NUCLEOTIDE SEQUENCE [LARGE SCALE GENOMIC DNA]</scope>
    <source>
        <strain evidence="6 7">NCTC10168</strain>
    </source>
</reference>
<sequence>MKNYLGYNRYEHEKSIKDNYRNGSYSKNVRSNFGEIELEIPRDRKFEFEPKIVKNIIMIYLKLRGKLLIFIQKVFQQEIYLKV</sequence>
<keyword evidence="5" id="KW-0233">DNA recombination</keyword>
<evidence type="ECO:0000256" key="1">
    <source>
        <dbReference type="ARBA" id="ARBA00002190"/>
    </source>
</evidence>
<protein>
    <submittedName>
        <fullName evidence="6">Transposase, mutator type</fullName>
    </submittedName>
</protein>
<keyword evidence="3" id="KW-0815">Transposition</keyword>
<comment type="function">
    <text evidence="1">Required for the transposition of the insertion element.</text>
</comment>
<dbReference type="GO" id="GO:0003677">
    <property type="term" value="F:DNA binding"/>
    <property type="evidence" value="ECO:0007669"/>
    <property type="project" value="UniProtKB-KW"/>
</dbReference>
<dbReference type="EMBL" id="LR215037">
    <property type="protein sequence ID" value="VEU75227.1"/>
    <property type="molecule type" value="Genomic_DNA"/>
</dbReference>
<dbReference type="Pfam" id="PF00872">
    <property type="entry name" value="Transposase_mut"/>
    <property type="match status" value="1"/>
</dbReference>
<evidence type="ECO:0000256" key="5">
    <source>
        <dbReference type="ARBA" id="ARBA00023172"/>
    </source>
</evidence>
<name>A0A449B3Q8_9BACT</name>
<proteinExistence type="inferred from homology"/>
<evidence type="ECO:0000313" key="7">
    <source>
        <dbReference type="Proteomes" id="UP000290243"/>
    </source>
</evidence>
<dbReference type="AlphaFoldDB" id="A0A449B3Q8"/>
<evidence type="ECO:0000313" key="6">
    <source>
        <dbReference type="EMBL" id="VEU75227.1"/>
    </source>
</evidence>
<organism evidence="6 7">
    <name type="scientific">Mycoplasmopsis maculosa</name>
    <dbReference type="NCBI Taxonomy" id="114885"/>
    <lineage>
        <taxon>Bacteria</taxon>
        <taxon>Bacillati</taxon>
        <taxon>Mycoplasmatota</taxon>
        <taxon>Mycoplasmoidales</taxon>
        <taxon>Metamycoplasmataceae</taxon>
        <taxon>Mycoplasmopsis</taxon>
    </lineage>
</organism>